<dbReference type="AlphaFoldDB" id="A0A0Q0E5Y2"/>
<gene>
    <name evidence="1" type="ORF">ALO47_100671</name>
</gene>
<reference evidence="1 2" key="1">
    <citation type="submission" date="2015-09" db="EMBL/GenBank/DDBJ databases">
        <title>Genome announcement of multiple Pseudomonas syringae strains.</title>
        <authorList>
            <person name="Thakur S."/>
            <person name="Wang P.W."/>
            <person name="Gong Y."/>
            <person name="Weir B.S."/>
            <person name="Guttman D.S."/>
        </authorList>
    </citation>
    <scope>NUCLEOTIDE SEQUENCE [LARGE SCALE GENOMIC DNA]</scope>
    <source>
        <strain evidence="1 2">ICMP3882</strain>
    </source>
</reference>
<dbReference type="EMBL" id="LJRF01000108">
    <property type="protein sequence ID" value="KPY47197.1"/>
    <property type="molecule type" value="Genomic_DNA"/>
</dbReference>
<name>A0A0Q0E5Y2_PSESI</name>
<sequence length="119" mass="13543">MLVELPAQVGETMGLERFEGETMRFYGCVQGLLMAVRRQLRCIEEYSLAVVRRKPCLLRGRFTVLNGRDRTETNSFGHSFPRRGARVIEAEIRAGNEAVRHRYAHRRTGRSVSGCRSGS</sequence>
<organism evidence="1 2">
    <name type="scientific">Pseudomonas syringae pv. ribicola</name>
    <dbReference type="NCBI Taxonomy" id="55398"/>
    <lineage>
        <taxon>Bacteria</taxon>
        <taxon>Pseudomonadati</taxon>
        <taxon>Pseudomonadota</taxon>
        <taxon>Gammaproteobacteria</taxon>
        <taxon>Pseudomonadales</taxon>
        <taxon>Pseudomonadaceae</taxon>
        <taxon>Pseudomonas</taxon>
    </lineage>
</organism>
<evidence type="ECO:0000313" key="2">
    <source>
        <dbReference type="Proteomes" id="UP000050554"/>
    </source>
</evidence>
<evidence type="ECO:0000313" key="1">
    <source>
        <dbReference type="EMBL" id="KPY47197.1"/>
    </source>
</evidence>
<proteinExistence type="predicted"/>
<accession>A0A0Q0E5Y2</accession>
<protein>
    <submittedName>
        <fullName evidence="1">Uncharacterized protein</fullName>
    </submittedName>
</protein>
<comment type="caution">
    <text evidence="1">The sequence shown here is derived from an EMBL/GenBank/DDBJ whole genome shotgun (WGS) entry which is preliminary data.</text>
</comment>
<dbReference type="Proteomes" id="UP000050554">
    <property type="component" value="Unassembled WGS sequence"/>
</dbReference>